<feature type="chain" id="PRO_5021786321" evidence="2">
    <location>
        <begin position="25"/>
        <end position="412"/>
    </location>
</feature>
<evidence type="ECO:0000313" key="5">
    <source>
        <dbReference type="Proteomes" id="UP000315017"/>
    </source>
</evidence>
<dbReference type="Gene3D" id="2.140.10.10">
    <property type="entry name" value="Quinoprotein alcohol dehydrogenase-like superfamily"/>
    <property type="match status" value="1"/>
</dbReference>
<keyword evidence="5" id="KW-1185">Reference proteome</keyword>
<dbReference type="SMART" id="SM00564">
    <property type="entry name" value="PQQ"/>
    <property type="match status" value="3"/>
</dbReference>
<keyword evidence="2" id="KW-0732">Signal</keyword>
<dbReference type="EMBL" id="CP036274">
    <property type="protein sequence ID" value="QDU30048.1"/>
    <property type="molecule type" value="Genomic_DNA"/>
</dbReference>
<evidence type="ECO:0000259" key="3">
    <source>
        <dbReference type="Pfam" id="PF13360"/>
    </source>
</evidence>
<name>A0A517YIJ9_9BACT</name>
<feature type="domain" description="Pyrrolo-quinoline quinone repeat" evidence="3">
    <location>
        <begin position="89"/>
        <end position="245"/>
    </location>
</feature>
<dbReference type="InterPro" id="IPR011047">
    <property type="entry name" value="Quinoprotein_ADH-like_sf"/>
</dbReference>
<dbReference type="SUPFAM" id="SSF50998">
    <property type="entry name" value="Quinoprotein alcohol dehydrogenase-like"/>
    <property type="match status" value="1"/>
</dbReference>
<feature type="region of interest" description="Disordered" evidence="1">
    <location>
        <begin position="25"/>
        <end position="46"/>
    </location>
</feature>
<dbReference type="OrthoDB" id="234966at2"/>
<dbReference type="RefSeq" id="WP_145094867.1">
    <property type="nucleotide sequence ID" value="NZ_CP036274.1"/>
</dbReference>
<dbReference type="PANTHER" id="PTHR34512">
    <property type="entry name" value="CELL SURFACE PROTEIN"/>
    <property type="match status" value="1"/>
</dbReference>
<dbReference type="InterPro" id="IPR015943">
    <property type="entry name" value="WD40/YVTN_repeat-like_dom_sf"/>
</dbReference>
<proteinExistence type="predicted"/>
<organism evidence="4 5">
    <name type="scientific">Anatilimnocola aggregata</name>
    <dbReference type="NCBI Taxonomy" id="2528021"/>
    <lineage>
        <taxon>Bacteria</taxon>
        <taxon>Pseudomonadati</taxon>
        <taxon>Planctomycetota</taxon>
        <taxon>Planctomycetia</taxon>
        <taxon>Pirellulales</taxon>
        <taxon>Pirellulaceae</taxon>
        <taxon>Anatilimnocola</taxon>
    </lineage>
</organism>
<dbReference type="Gene3D" id="2.130.10.10">
    <property type="entry name" value="YVTN repeat-like/Quinoprotein amine dehydrogenase"/>
    <property type="match status" value="2"/>
</dbReference>
<evidence type="ECO:0000256" key="1">
    <source>
        <dbReference type="SAM" id="MobiDB-lite"/>
    </source>
</evidence>
<dbReference type="InterPro" id="IPR002372">
    <property type="entry name" value="PQQ_rpt_dom"/>
</dbReference>
<dbReference type="AlphaFoldDB" id="A0A517YIJ9"/>
<evidence type="ECO:0000256" key="2">
    <source>
        <dbReference type="SAM" id="SignalP"/>
    </source>
</evidence>
<dbReference type="KEGG" id="aagg:ETAA8_51660"/>
<dbReference type="InterPro" id="IPR018391">
    <property type="entry name" value="PQQ_b-propeller_rpt"/>
</dbReference>
<feature type="signal peptide" evidence="2">
    <location>
        <begin position="1"/>
        <end position="24"/>
    </location>
</feature>
<reference evidence="4 5" key="1">
    <citation type="submission" date="2019-02" db="EMBL/GenBank/DDBJ databases">
        <title>Deep-cultivation of Planctomycetes and their phenomic and genomic characterization uncovers novel biology.</title>
        <authorList>
            <person name="Wiegand S."/>
            <person name="Jogler M."/>
            <person name="Boedeker C."/>
            <person name="Pinto D."/>
            <person name="Vollmers J."/>
            <person name="Rivas-Marin E."/>
            <person name="Kohn T."/>
            <person name="Peeters S.H."/>
            <person name="Heuer A."/>
            <person name="Rast P."/>
            <person name="Oberbeckmann S."/>
            <person name="Bunk B."/>
            <person name="Jeske O."/>
            <person name="Meyerdierks A."/>
            <person name="Storesund J.E."/>
            <person name="Kallscheuer N."/>
            <person name="Luecker S."/>
            <person name="Lage O.M."/>
            <person name="Pohl T."/>
            <person name="Merkel B.J."/>
            <person name="Hornburger P."/>
            <person name="Mueller R.-W."/>
            <person name="Bruemmer F."/>
            <person name="Labrenz M."/>
            <person name="Spormann A.M."/>
            <person name="Op den Camp H."/>
            <person name="Overmann J."/>
            <person name="Amann R."/>
            <person name="Jetten M.S.M."/>
            <person name="Mascher T."/>
            <person name="Medema M.H."/>
            <person name="Devos D.P."/>
            <person name="Kaster A.-K."/>
            <person name="Ovreas L."/>
            <person name="Rohde M."/>
            <person name="Galperin M.Y."/>
            <person name="Jogler C."/>
        </authorList>
    </citation>
    <scope>NUCLEOTIDE SEQUENCE [LARGE SCALE GENOMIC DNA]</scope>
    <source>
        <strain evidence="4 5">ETA_A8</strain>
    </source>
</reference>
<dbReference type="PANTHER" id="PTHR34512:SF30">
    <property type="entry name" value="OUTER MEMBRANE PROTEIN ASSEMBLY FACTOR BAMB"/>
    <property type="match status" value="1"/>
</dbReference>
<evidence type="ECO:0000313" key="4">
    <source>
        <dbReference type="EMBL" id="QDU30048.1"/>
    </source>
</evidence>
<dbReference type="Proteomes" id="UP000315017">
    <property type="component" value="Chromosome"/>
</dbReference>
<protein>
    <submittedName>
        <fullName evidence="4">Outer membrane biogenesis protein BamB</fullName>
    </submittedName>
</protein>
<sequence length="412" mass="44824" precursor="true">MSLLSSFARVLGALLLVATFTSSARSEPNWPRWRGPNENGHTSDKDVPLKWSEGDLAWKTALPGKGQSSPVVWGDKIFLTAALENGKERVVFCVSRTDGKILWQQSAWTGEPEPIHAMNSWASSTCVTDGEVVIAFFGRGGMHAYTVDGKLLWTKDLGRFEGPWGTSACPILVDNMVIQNCDADVNAYLISLDKNTGDEIWKTKRREHRGWSTPIIINSGSRREMVLNGHEGVQGYDPATGKELWFCKGFAGRGEPTVTPAGGWLCVVNGQPGDFYCVKPGGDGDVTDSHMAWHTPRKSGRDCPSPIVIGKYVIVCSLDGIASCYDAVDGHVYWKERIAGKFSASPIAANGLAYFLNEAGKTYAIEPGEALKIVAESEIPAGKDEIFRSSLAPVQGQLFIRSTTTLYCVGKK</sequence>
<accession>A0A517YIJ9</accession>
<gene>
    <name evidence="4" type="ORF">ETAA8_51660</name>
</gene>
<dbReference type="Pfam" id="PF13360">
    <property type="entry name" value="PQQ_2"/>
    <property type="match status" value="1"/>
</dbReference>